<dbReference type="CDD" id="cd06260">
    <property type="entry name" value="DUF820-like"/>
    <property type="match status" value="1"/>
</dbReference>
<dbReference type="Proteomes" id="UP001597483">
    <property type="component" value="Unassembled WGS sequence"/>
</dbReference>
<dbReference type="InterPro" id="IPR008538">
    <property type="entry name" value="Uma2"/>
</dbReference>
<dbReference type="RefSeq" id="WP_378299760.1">
    <property type="nucleotide sequence ID" value="NZ_JBHUKS010000003.1"/>
</dbReference>
<evidence type="ECO:0000313" key="3">
    <source>
        <dbReference type="Proteomes" id="UP001597483"/>
    </source>
</evidence>
<evidence type="ECO:0000313" key="2">
    <source>
        <dbReference type="EMBL" id="MFD2466115.1"/>
    </source>
</evidence>
<name>A0ABW5GZN8_9PSEU</name>
<dbReference type="SUPFAM" id="SSF52980">
    <property type="entry name" value="Restriction endonuclease-like"/>
    <property type="match status" value="1"/>
</dbReference>
<feature type="domain" description="Putative restriction endonuclease" evidence="1">
    <location>
        <begin position="15"/>
        <end position="184"/>
    </location>
</feature>
<dbReference type="PANTHER" id="PTHR35400">
    <property type="entry name" value="SLR1083 PROTEIN"/>
    <property type="match status" value="1"/>
</dbReference>
<keyword evidence="3" id="KW-1185">Reference proteome</keyword>
<protein>
    <submittedName>
        <fullName evidence="2">Uma2 family endonuclease</fullName>
    </submittedName>
</protein>
<dbReference type="Gene3D" id="3.90.1570.10">
    <property type="entry name" value="tt1808, chain A"/>
    <property type="match status" value="1"/>
</dbReference>
<gene>
    <name evidence="2" type="ORF">ACFSVL_01845</name>
</gene>
<comment type="caution">
    <text evidence="2">The sequence shown here is derived from an EMBL/GenBank/DDBJ whole genome shotgun (WGS) entry which is preliminary data.</text>
</comment>
<dbReference type="EMBL" id="JBHUKS010000003">
    <property type="protein sequence ID" value="MFD2466115.1"/>
    <property type="molecule type" value="Genomic_DNA"/>
</dbReference>
<accession>A0ABW5GZN8</accession>
<dbReference type="PANTHER" id="PTHR35400:SF3">
    <property type="entry name" value="SLL1072 PROTEIN"/>
    <property type="match status" value="1"/>
</dbReference>
<keyword evidence="2" id="KW-0540">Nuclease</keyword>
<proteinExistence type="predicted"/>
<dbReference type="InterPro" id="IPR011335">
    <property type="entry name" value="Restrct_endonuc-II-like"/>
</dbReference>
<keyword evidence="2" id="KW-0255">Endonuclease</keyword>
<reference evidence="3" key="1">
    <citation type="journal article" date="2019" name="Int. J. Syst. Evol. Microbiol.">
        <title>The Global Catalogue of Microorganisms (GCM) 10K type strain sequencing project: providing services to taxonomists for standard genome sequencing and annotation.</title>
        <authorList>
            <consortium name="The Broad Institute Genomics Platform"/>
            <consortium name="The Broad Institute Genome Sequencing Center for Infectious Disease"/>
            <person name="Wu L."/>
            <person name="Ma J."/>
        </authorList>
    </citation>
    <scope>NUCLEOTIDE SEQUENCE [LARGE SCALE GENOMIC DNA]</scope>
    <source>
        <strain evidence="3">CGMCC 4.7641</strain>
    </source>
</reference>
<evidence type="ECO:0000259" key="1">
    <source>
        <dbReference type="Pfam" id="PF05685"/>
    </source>
</evidence>
<keyword evidence="2" id="KW-0378">Hydrolase</keyword>
<dbReference type="InterPro" id="IPR012296">
    <property type="entry name" value="Nuclease_put_TT1808"/>
</dbReference>
<dbReference type="Pfam" id="PF05685">
    <property type="entry name" value="Uma2"/>
    <property type="match status" value="1"/>
</dbReference>
<dbReference type="GO" id="GO:0004519">
    <property type="term" value="F:endonuclease activity"/>
    <property type="evidence" value="ECO:0007669"/>
    <property type="project" value="UniProtKB-KW"/>
</dbReference>
<sequence length="191" mass="20817">MDTTTLPRQLLSIKEYLALGEVEPGFTELVEGRLVFSPSPGAWHNHVTYALAFQLHEQLPSGFSVVPRVDIDLGLAPDGAPGFSRCPDLLVTTSAAIARTPEEAALRAEDLVLVVEVAAPDSKRTDYVTKHQEYADAGILFYWILDLDDPISLVACHRAGELGYQDAPAVTGKFRAAEPFPFELDLAALLR</sequence>
<organism evidence="2 3">
    <name type="scientific">Amycolatopsis silviterrae</name>
    <dbReference type="NCBI Taxonomy" id="1656914"/>
    <lineage>
        <taxon>Bacteria</taxon>
        <taxon>Bacillati</taxon>
        <taxon>Actinomycetota</taxon>
        <taxon>Actinomycetes</taxon>
        <taxon>Pseudonocardiales</taxon>
        <taxon>Pseudonocardiaceae</taxon>
        <taxon>Amycolatopsis</taxon>
    </lineage>
</organism>